<comment type="caution">
    <text evidence="7">The sequence shown here is derived from an EMBL/GenBank/DDBJ whole genome shotgun (WGS) entry which is preliminary data.</text>
</comment>
<evidence type="ECO:0000313" key="7">
    <source>
        <dbReference type="EMBL" id="KAL3645085.1"/>
    </source>
</evidence>
<feature type="compositionally biased region" description="Low complexity" evidence="5">
    <location>
        <begin position="168"/>
        <end position="183"/>
    </location>
</feature>
<dbReference type="EMBL" id="JAVIJP010000013">
    <property type="protein sequence ID" value="KAL3645085.1"/>
    <property type="molecule type" value="Genomic_DNA"/>
</dbReference>
<comment type="similarity">
    <text evidence="2">Belongs to the CDI family. ICK/KRP subfamily.</text>
</comment>
<comment type="subcellular location">
    <subcellularLocation>
        <location evidence="1">Nucleus</location>
        <location evidence="1">Nucleoplasm</location>
    </subcellularLocation>
</comment>
<sequence length="238" mass="26662">MGKYIRKPKTTSDLAVKDVSQSYLGVRTRARTLALQRLQSSAADDSPPAPKPDFLELRSRRLLKPPLIRKNFQNSRNPPASKQGFVSQDNETPQFESSTEKSCSEPAAFPIEPAEEEDRGFERLDGGLEIGDSEIEASLGENNLDLEARESRGTRESTPSSFIRPADSVTTPGSSTRPRSPSSRARDVLGDIPTSREMDDFFTQAEQPQLRRFIEKYNFDIVNDMPLPGRYEWVKVAP</sequence>
<dbReference type="AlphaFoldDB" id="A0ABD3DW42"/>
<feature type="compositionally biased region" description="Basic and acidic residues" evidence="5">
    <location>
        <begin position="184"/>
        <end position="198"/>
    </location>
</feature>
<evidence type="ECO:0000256" key="3">
    <source>
        <dbReference type="ARBA" id="ARBA00023013"/>
    </source>
</evidence>
<feature type="compositionally biased region" description="Polar residues" evidence="5">
    <location>
        <begin position="71"/>
        <end position="97"/>
    </location>
</feature>
<evidence type="ECO:0000256" key="4">
    <source>
        <dbReference type="ARBA" id="ARBA00023306"/>
    </source>
</evidence>
<feature type="compositionally biased region" description="Low complexity" evidence="5">
    <location>
        <begin position="37"/>
        <end position="46"/>
    </location>
</feature>
<keyword evidence="8" id="KW-1185">Reference proteome</keyword>
<proteinExistence type="inferred from homology"/>
<dbReference type="InterPro" id="IPR044898">
    <property type="entry name" value="CDI_dom_sf"/>
</dbReference>
<feature type="compositionally biased region" description="Basic and acidic residues" evidence="5">
    <location>
        <begin position="146"/>
        <end position="155"/>
    </location>
</feature>
<keyword evidence="4" id="KW-0131">Cell cycle</keyword>
<dbReference type="InterPro" id="IPR044275">
    <property type="entry name" value="KRP"/>
</dbReference>
<dbReference type="Pfam" id="PF02234">
    <property type="entry name" value="CDI"/>
    <property type="match status" value="1"/>
</dbReference>
<organism evidence="7 8">
    <name type="scientific">Castilleja foliolosa</name>
    <dbReference type="NCBI Taxonomy" id="1961234"/>
    <lineage>
        <taxon>Eukaryota</taxon>
        <taxon>Viridiplantae</taxon>
        <taxon>Streptophyta</taxon>
        <taxon>Embryophyta</taxon>
        <taxon>Tracheophyta</taxon>
        <taxon>Spermatophyta</taxon>
        <taxon>Magnoliopsida</taxon>
        <taxon>eudicotyledons</taxon>
        <taxon>Gunneridae</taxon>
        <taxon>Pentapetalae</taxon>
        <taxon>asterids</taxon>
        <taxon>lamiids</taxon>
        <taxon>Lamiales</taxon>
        <taxon>Orobanchaceae</taxon>
        <taxon>Pedicularideae</taxon>
        <taxon>Castillejinae</taxon>
        <taxon>Castilleja</taxon>
    </lineage>
</organism>
<feature type="region of interest" description="Disordered" evidence="5">
    <location>
        <begin position="37"/>
        <end position="106"/>
    </location>
</feature>
<dbReference type="PANTHER" id="PTHR46776">
    <property type="entry name" value="CYCLIN-DEPENDENT KINASE INHIBITOR 4-RELATED"/>
    <property type="match status" value="1"/>
</dbReference>
<dbReference type="GO" id="GO:0004860">
    <property type="term" value="F:protein kinase inhibitor activity"/>
    <property type="evidence" value="ECO:0007669"/>
    <property type="project" value="UniProtKB-KW"/>
</dbReference>
<evidence type="ECO:0000313" key="8">
    <source>
        <dbReference type="Proteomes" id="UP001632038"/>
    </source>
</evidence>
<evidence type="ECO:0000256" key="5">
    <source>
        <dbReference type="SAM" id="MobiDB-lite"/>
    </source>
</evidence>
<dbReference type="PIRSF" id="PIRSF017811">
    <property type="entry name" value="CDK_inhib_pln"/>
    <property type="match status" value="1"/>
</dbReference>
<protein>
    <recommendedName>
        <fullName evidence="6">Cyclin-dependent kinase inhibitor domain-containing protein</fullName>
    </recommendedName>
</protein>
<evidence type="ECO:0000256" key="1">
    <source>
        <dbReference type="ARBA" id="ARBA00004642"/>
    </source>
</evidence>
<evidence type="ECO:0000256" key="2">
    <source>
        <dbReference type="ARBA" id="ARBA00010274"/>
    </source>
</evidence>
<dbReference type="GO" id="GO:0005654">
    <property type="term" value="C:nucleoplasm"/>
    <property type="evidence" value="ECO:0007669"/>
    <property type="project" value="UniProtKB-SubCell"/>
</dbReference>
<keyword evidence="3" id="KW-0649">Protein kinase inhibitor</keyword>
<dbReference type="Gene3D" id="4.10.365.10">
    <property type="entry name" value="p27"/>
    <property type="match status" value="1"/>
</dbReference>
<dbReference type="Proteomes" id="UP001632038">
    <property type="component" value="Unassembled WGS sequence"/>
</dbReference>
<feature type="domain" description="Cyclin-dependent kinase inhibitor" evidence="6">
    <location>
        <begin position="192"/>
        <end position="236"/>
    </location>
</feature>
<accession>A0ABD3DW42</accession>
<name>A0ABD3DW42_9LAMI</name>
<reference evidence="8" key="1">
    <citation type="journal article" date="2024" name="IScience">
        <title>Strigolactones Initiate the Formation of Haustorium-like Structures in Castilleja.</title>
        <authorList>
            <person name="Buerger M."/>
            <person name="Peterson D."/>
            <person name="Chory J."/>
        </authorList>
    </citation>
    <scope>NUCLEOTIDE SEQUENCE [LARGE SCALE GENOMIC DNA]</scope>
</reference>
<evidence type="ECO:0000259" key="6">
    <source>
        <dbReference type="Pfam" id="PF02234"/>
    </source>
</evidence>
<gene>
    <name evidence="7" type="ORF">CASFOL_010265</name>
</gene>
<feature type="region of interest" description="Disordered" evidence="5">
    <location>
        <begin position="132"/>
        <end position="198"/>
    </location>
</feature>
<dbReference type="InterPro" id="IPR003175">
    <property type="entry name" value="CDI_dom"/>
</dbReference>